<proteinExistence type="predicted"/>
<dbReference type="InterPro" id="IPR001995">
    <property type="entry name" value="Peptidase_A2_cat"/>
</dbReference>
<evidence type="ECO:0000259" key="2">
    <source>
        <dbReference type="PROSITE" id="PS50175"/>
    </source>
</evidence>
<reference evidence="3 4" key="1">
    <citation type="journal article" date="2019" name="Int. J. Syst. Evol. Microbiol.">
        <title>The Global Catalogue of Microorganisms (GCM) 10K type strain sequencing project: providing services to taxonomists for standard genome sequencing and annotation.</title>
        <authorList>
            <consortium name="The Broad Institute Genomics Platform"/>
            <consortium name="The Broad Institute Genome Sequencing Center for Infectious Disease"/>
            <person name="Wu L."/>
            <person name="Ma J."/>
        </authorList>
    </citation>
    <scope>NUCLEOTIDE SEQUENCE [LARGE SCALE GENOMIC DNA]</scope>
    <source>
        <strain evidence="3 4">LMG 29247</strain>
    </source>
</reference>
<dbReference type="InterPro" id="IPR011050">
    <property type="entry name" value="Pectin_lyase_fold/virulence"/>
</dbReference>
<evidence type="ECO:0000256" key="1">
    <source>
        <dbReference type="SAM" id="MobiDB-lite"/>
    </source>
</evidence>
<feature type="compositionally biased region" description="Basic and acidic residues" evidence="1">
    <location>
        <begin position="10"/>
        <end position="22"/>
    </location>
</feature>
<dbReference type="InterPro" id="IPR006311">
    <property type="entry name" value="TAT_signal"/>
</dbReference>
<dbReference type="PROSITE" id="PS50175">
    <property type="entry name" value="ASP_PROT_RETROV"/>
    <property type="match status" value="1"/>
</dbReference>
<feature type="domain" description="Peptidase A2" evidence="2">
    <location>
        <begin position="466"/>
        <end position="509"/>
    </location>
</feature>
<keyword evidence="4" id="KW-1185">Reference proteome</keyword>
<protein>
    <submittedName>
        <fullName evidence="3">Right-handed parallel beta-helix repeat-containing protein</fullName>
    </submittedName>
</protein>
<dbReference type="Proteomes" id="UP001596383">
    <property type="component" value="Unassembled WGS sequence"/>
</dbReference>
<dbReference type="SUPFAM" id="SSF51126">
    <property type="entry name" value="Pectin lyase-like"/>
    <property type="match status" value="1"/>
</dbReference>
<organism evidence="3 4">
    <name type="scientific">Natrinema soli</name>
    <dbReference type="NCBI Taxonomy" id="1930624"/>
    <lineage>
        <taxon>Archaea</taxon>
        <taxon>Methanobacteriati</taxon>
        <taxon>Methanobacteriota</taxon>
        <taxon>Stenosarchaea group</taxon>
        <taxon>Halobacteria</taxon>
        <taxon>Halobacteriales</taxon>
        <taxon>Natrialbaceae</taxon>
        <taxon>Natrinema</taxon>
    </lineage>
</organism>
<feature type="region of interest" description="Disordered" evidence="1">
    <location>
        <begin position="1"/>
        <end position="36"/>
    </location>
</feature>
<gene>
    <name evidence="3" type="ORF">ACFQE6_20325</name>
</gene>
<sequence length="549" mass="59533">MSDRSGMQRSNRDVSRSSRSVEGDDGQPSLEGGISNTQSRRRFLGGTAAACAAGIGLTSTASAAADRYGHYYDDYATVVDVTEAGADDTGTESITPVLEKLRDDDTLLVFPEGEYFMDEQFRFTGFDNFGVVGENATLIPANFHEFDGPRHRLFRLGVSYSPGTNIRFEGFDVDQSTPDTGIRTIEAYASDRLEVRDITVRGHHDSGTWGPGLFNVTDSDGYGIVERFRAPDGGAWVDNTPNAGNRWRGPIGIEANENEGTLEFKHCLVGGFPNNGLYAAGGNGKIVVHGGLYRNSNGANVRVGGRDSEIRWPTIEVDSTRPEDKTQRGIRIENGRNMDIYGAAVEITSPKPTSHAISVMNTCESARIDNTRVEIRGSEVNHGIVLSPDCGNSTIVDTSITHETAGGYPLWIRNSDRTERILAESVTITGRAGDASGFRDGIRCERDNCRFNNVDVTQRGRNGADRNALVNTGADLTVYQSELRASQYPFVDTGSDALVRDSTLESSGGDEAVCLYASSSNAAFKKDRLVDGIRDFGASGVTTWENTYQ</sequence>
<comment type="caution">
    <text evidence="3">The sequence shown here is derived from an EMBL/GenBank/DDBJ whole genome shotgun (WGS) entry which is preliminary data.</text>
</comment>
<dbReference type="PROSITE" id="PS51318">
    <property type="entry name" value="TAT"/>
    <property type="match status" value="1"/>
</dbReference>
<dbReference type="AlphaFoldDB" id="A0ABD5SQF7"/>
<accession>A0ABD5SQF7</accession>
<name>A0ABD5SQF7_9EURY</name>
<evidence type="ECO:0000313" key="4">
    <source>
        <dbReference type="Proteomes" id="UP001596383"/>
    </source>
</evidence>
<dbReference type="EMBL" id="JBHSWV010000350">
    <property type="protein sequence ID" value="MFC6767243.1"/>
    <property type="molecule type" value="Genomic_DNA"/>
</dbReference>
<evidence type="ECO:0000313" key="3">
    <source>
        <dbReference type="EMBL" id="MFC6767243.1"/>
    </source>
</evidence>